<dbReference type="Pfam" id="PF14436">
    <property type="entry name" value="EndoU_bacteria"/>
    <property type="match status" value="1"/>
</dbReference>
<dbReference type="RefSeq" id="WP_240144801.1">
    <property type="nucleotide sequence ID" value="NZ_WXOV01000021.1"/>
</dbReference>
<dbReference type="EMBL" id="BJWA01000027">
    <property type="protein sequence ID" value="GEL81515.1"/>
    <property type="molecule type" value="Genomic_DNA"/>
</dbReference>
<dbReference type="InterPro" id="IPR029501">
    <property type="entry name" value="EndoU_bac"/>
</dbReference>
<organism evidence="3 4">
    <name type="scientific">Enterococcus mundtii</name>
    <dbReference type="NCBI Taxonomy" id="53346"/>
    <lineage>
        <taxon>Bacteria</taxon>
        <taxon>Bacillati</taxon>
        <taxon>Bacillota</taxon>
        <taxon>Bacilli</taxon>
        <taxon>Lactobacillales</taxon>
        <taxon>Enterococcaceae</taxon>
        <taxon>Enterococcus</taxon>
    </lineage>
</organism>
<dbReference type="Proteomes" id="UP000321175">
    <property type="component" value="Unassembled WGS sequence"/>
</dbReference>
<proteinExistence type="predicted"/>
<keyword evidence="4" id="KW-1185">Reference proteome</keyword>
<gene>
    <name evidence="3" type="ORF">EMU01_26590</name>
</gene>
<accession>A0ABQ0VFS3</accession>
<evidence type="ECO:0000259" key="2">
    <source>
        <dbReference type="Pfam" id="PF14436"/>
    </source>
</evidence>
<sequence>MVEKLKITEYYNRKALRHVEGEVRPGKDGVPVLKGAHSRRPDFYNPDSGVDYEPTGTVVEGRPFEAKVRYDGKYKRTNSTVFPDNWDAEKITSEVEQIVKKEVPNIPGRHPFSGESTEGFTIEGHANVKANGKITVATAYPIIK</sequence>
<comment type="caution">
    <text evidence="3">The sequence shown here is derived from an EMBL/GenBank/DDBJ whole genome shotgun (WGS) entry which is preliminary data.</text>
</comment>
<feature type="domain" description="Bacterial EndoU nuclease" evidence="2">
    <location>
        <begin position="52"/>
        <end position="142"/>
    </location>
</feature>
<evidence type="ECO:0000313" key="4">
    <source>
        <dbReference type="Proteomes" id="UP000321175"/>
    </source>
</evidence>
<evidence type="ECO:0000256" key="1">
    <source>
        <dbReference type="SAM" id="MobiDB-lite"/>
    </source>
</evidence>
<protein>
    <recommendedName>
        <fullName evidence="2">Bacterial EndoU nuclease domain-containing protein</fullName>
    </recommendedName>
</protein>
<name>A0ABQ0VFS3_ENTMU</name>
<reference evidence="3 4" key="1">
    <citation type="submission" date="2019-07" db="EMBL/GenBank/DDBJ databases">
        <title>Whole genome shotgun sequence of Enterococcus mundtii NBRC 100490.</title>
        <authorList>
            <person name="Hosoyama A."/>
            <person name="Uohara A."/>
            <person name="Ohji S."/>
            <person name="Ichikawa N."/>
        </authorList>
    </citation>
    <scope>NUCLEOTIDE SEQUENCE [LARGE SCALE GENOMIC DNA]</scope>
    <source>
        <strain evidence="3 4">NBRC 100490</strain>
    </source>
</reference>
<feature type="region of interest" description="Disordered" evidence="1">
    <location>
        <begin position="27"/>
        <end position="56"/>
    </location>
</feature>
<evidence type="ECO:0000313" key="3">
    <source>
        <dbReference type="EMBL" id="GEL81515.1"/>
    </source>
</evidence>